<dbReference type="HOGENOM" id="CLU_1663398_0_0_1"/>
<proteinExistence type="predicted"/>
<dbReference type="AlphaFoldDB" id="A0A072UMC8"/>
<reference evidence="1 3" key="2">
    <citation type="journal article" date="2014" name="BMC Genomics">
        <title>An improved genome release (version Mt4.0) for the model legume Medicago truncatula.</title>
        <authorList>
            <person name="Tang H."/>
            <person name="Krishnakumar V."/>
            <person name="Bidwell S."/>
            <person name="Rosen B."/>
            <person name="Chan A."/>
            <person name="Zhou S."/>
            <person name="Gentzbittel L."/>
            <person name="Childs K.L."/>
            <person name="Yandell M."/>
            <person name="Gundlach H."/>
            <person name="Mayer K.F."/>
            <person name="Schwartz D.C."/>
            <person name="Town C.D."/>
        </authorList>
    </citation>
    <scope>GENOME REANNOTATION</scope>
    <source>
        <strain evidence="1">A17</strain>
        <strain evidence="2 3">cv. Jemalong A17</strain>
    </source>
</reference>
<evidence type="ECO:0000313" key="2">
    <source>
        <dbReference type="EnsemblPlants" id="KEH27010"/>
    </source>
</evidence>
<dbReference type="EnsemblPlants" id="KEH27010">
    <property type="protein sequence ID" value="KEH27010"/>
    <property type="gene ID" value="MTR_6g083110"/>
</dbReference>
<name>A0A072UMC8_MEDTR</name>
<reference evidence="2" key="3">
    <citation type="submission" date="2015-04" db="UniProtKB">
        <authorList>
            <consortium name="EnsemblPlants"/>
        </authorList>
    </citation>
    <scope>IDENTIFICATION</scope>
    <source>
        <strain evidence="2">cv. Jemalong A17</strain>
    </source>
</reference>
<dbReference type="Proteomes" id="UP000002051">
    <property type="component" value="Chromosome 6"/>
</dbReference>
<keyword evidence="3" id="KW-1185">Reference proteome</keyword>
<reference evidence="1 3" key="1">
    <citation type="journal article" date="2011" name="Nature">
        <title>The Medicago genome provides insight into the evolution of rhizobial symbioses.</title>
        <authorList>
            <person name="Young N.D."/>
            <person name="Debelle F."/>
            <person name="Oldroyd G.E."/>
            <person name="Geurts R."/>
            <person name="Cannon S.B."/>
            <person name="Udvardi M.K."/>
            <person name="Benedito V.A."/>
            <person name="Mayer K.F."/>
            <person name="Gouzy J."/>
            <person name="Schoof H."/>
            <person name="Van de Peer Y."/>
            <person name="Proost S."/>
            <person name="Cook D.R."/>
            <person name="Meyers B.C."/>
            <person name="Spannagl M."/>
            <person name="Cheung F."/>
            <person name="De Mita S."/>
            <person name="Krishnakumar V."/>
            <person name="Gundlach H."/>
            <person name="Zhou S."/>
            <person name="Mudge J."/>
            <person name="Bharti A.K."/>
            <person name="Murray J.D."/>
            <person name="Naoumkina M.A."/>
            <person name="Rosen B."/>
            <person name="Silverstein K.A."/>
            <person name="Tang H."/>
            <person name="Rombauts S."/>
            <person name="Zhao P.X."/>
            <person name="Zhou P."/>
            <person name="Barbe V."/>
            <person name="Bardou P."/>
            <person name="Bechner M."/>
            <person name="Bellec A."/>
            <person name="Berger A."/>
            <person name="Berges H."/>
            <person name="Bidwell S."/>
            <person name="Bisseling T."/>
            <person name="Choisne N."/>
            <person name="Couloux A."/>
            <person name="Denny R."/>
            <person name="Deshpande S."/>
            <person name="Dai X."/>
            <person name="Doyle J.J."/>
            <person name="Dudez A.M."/>
            <person name="Farmer A.D."/>
            <person name="Fouteau S."/>
            <person name="Franken C."/>
            <person name="Gibelin C."/>
            <person name="Gish J."/>
            <person name="Goldstein S."/>
            <person name="Gonzalez A.J."/>
            <person name="Green P.J."/>
            <person name="Hallab A."/>
            <person name="Hartog M."/>
            <person name="Hua A."/>
            <person name="Humphray S.J."/>
            <person name="Jeong D.H."/>
            <person name="Jing Y."/>
            <person name="Jocker A."/>
            <person name="Kenton S.M."/>
            <person name="Kim D.J."/>
            <person name="Klee K."/>
            <person name="Lai H."/>
            <person name="Lang C."/>
            <person name="Lin S."/>
            <person name="Macmil S.L."/>
            <person name="Magdelenat G."/>
            <person name="Matthews L."/>
            <person name="McCorrison J."/>
            <person name="Monaghan E.L."/>
            <person name="Mun J.H."/>
            <person name="Najar F.Z."/>
            <person name="Nicholson C."/>
            <person name="Noirot C."/>
            <person name="O'Bleness M."/>
            <person name="Paule C.R."/>
            <person name="Poulain J."/>
            <person name="Prion F."/>
            <person name="Qin B."/>
            <person name="Qu C."/>
            <person name="Retzel E.F."/>
            <person name="Riddle C."/>
            <person name="Sallet E."/>
            <person name="Samain S."/>
            <person name="Samson N."/>
            <person name="Sanders I."/>
            <person name="Saurat O."/>
            <person name="Scarpelli C."/>
            <person name="Schiex T."/>
            <person name="Segurens B."/>
            <person name="Severin A.J."/>
            <person name="Sherrier D.J."/>
            <person name="Shi R."/>
            <person name="Sims S."/>
            <person name="Singer S.R."/>
            <person name="Sinharoy S."/>
            <person name="Sterck L."/>
            <person name="Viollet A."/>
            <person name="Wang B.B."/>
            <person name="Wang K."/>
            <person name="Wang M."/>
            <person name="Wang X."/>
            <person name="Warfsmann J."/>
            <person name="Weissenbach J."/>
            <person name="White D.D."/>
            <person name="White J.D."/>
            <person name="Wiley G.B."/>
            <person name="Wincker P."/>
            <person name="Xing Y."/>
            <person name="Yang L."/>
            <person name="Yao Z."/>
            <person name="Ying F."/>
            <person name="Zhai J."/>
            <person name="Zhou L."/>
            <person name="Zuber A."/>
            <person name="Denarie J."/>
            <person name="Dixon R.A."/>
            <person name="May G.D."/>
            <person name="Schwartz D.C."/>
            <person name="Rogers J."/>
            <person name="Quetier F."/>
            <person name="Town C.D."/>
            <person name="Roe B.A."/>
        </authorList>
    </citation>
    <scope>NUCLEOTIDE SEQUENCE [LARGE SCALE GENOMIC DNA]</scope>
    <source>
        <strain evidence="1">A17</strain>
        <strain evidence="2 3">cv. Jemalong A17</strain>
    </source>
</reference>
<gene>
    <name evidence="1" type="ordered locus">MTR_6g083110</name>
</gene>
<dbReference type="EMBL" id="CM001222">
    <property type="protein sequence ID" value="KEH27010.1"/>
    <property type="molecule type" value="Genomic_DNA"/>
</dbReference>
<organism evidence="1 3">
    <name type="scientific">Medicago truncatula</name>
    <name type="common">Barrel medic</name>
    <name type="synonym">Medicago tribuloides</name>
    <dbReference type="NCBI Taxonomy" id="3880"/>
    <lineage>
        <taxon>Eukaryota</taxon>
        <taxon>Viridiplantae</taxon>
        <taxon>Streptophyta</taxon>
        <taxon>Embryophyta</taxon>
        <taxon>Tracheophyta</taxon>
        <taxon>Spermatophyta</taxon>
        <taxon>Magnoliopsida</taxon>
        <taxon>eudicotyledons</taxon>
        <taxon>Gunneridae</taxon>
        <taxon>Pentapetalae</taxon>
        <taxon>rosids</taxon>
        <taxon>fabids</taxon>
        <taxon>Fabales</taxon>
        <taxon>Fabaceae</taxon>
        <taxon>Papilionoideae</taxon>
        <taxon>50 kb inversion clade</taxon>
        <taxon>NPAAA clade</taxon>
        <taxon>Hologalegina</taxon>
        <taxon>IRL clade</taxon>
        <taxon>Trifolieae</taxon>
        <taxon>Medicago</taxon>
    </lineage>
</organism>
<evidence type="ECO:0000313" key="1">
    <source>
        <dbReference type="EMBL" id="KEH27010.1"/>
    </source>
</evidence>
<accession>A0A072UMC8</accession>
<protein>
    <submittedName>
        <fullName evidence="1 2">Uncharacterized protein</fullName>
    </submittedName>
</protein>
<evidence type="ECO:0000313" key="3">
    <source>
        <dbReference type="Proteomes" id="UP000002051"/>
    </source>
</evidence>
<sequence length="159" mass="18372">MKFEAKIVPIFPVGMETVLKPRVFLAMKIKNMNSTLKTPSLLKALGLAEERDEHLLKSLSADHVFTMVEMVENQSLELFSWHALRTKQDQRSALLKLEKIPKVQVQQESRISFDGLEDYMLKDIFFDICCFFIGKNRADVTEILNVLSKITVRIFVRPL</sequence>